<sequence length="269" mass="30250">MPAVDHPSSCSLNSRIDDPLSIDSLNALLNRSSALLEKNPFSLKQVAKLHQESVAKVAAEVAHCNARMMQLETILTRQRLQIVTERSHTQKLLDTLEFQDRQRSRKLDYLKRRVNKMMNSADRDIAKQQYYLKKCSLYELDDTILDLQHAIEHDMETLATPSVSRESITSSKASNHSRATTNSRRYSTPEEQVTNDAILSTWAVSRCLTHISGHSSTPIDIKKGARDLLLMIERMATLLSSGSGEQATDRTQHTNAITSASLESLCDRD</sequence>
<feature type="region of interest" description="Disordered" evidence="1">
    <location>
        <begin position="240"/>
        <end position="269"/>
    </location>
</feature>
<evidence type="ECO:0000313" key="2">
    <source>
        <dbReference type="EMBL" id="GMR56435.1"/>
    </source>
</evidence>
<evidence type="ECO:0000313" key="3">
    <source>
        <dbReference type="Proteomes" id="UP001328107"/>
    </source>
</evidence>
<feature type="compositionally biased region" description="Polar residues" evidence="1">
    <location>
        <begin position="253"/>
        <end position="262"/>
    </location>
</feature>
<evidence type="ECO:0000256" key="1">
    <source>
        <dbReference type="SAM" id="MobiDB-lite"/>
    </source>
</evidence>
<accession>A0AAN5D5K5</accession>
<feature type="region of interest" description="Disordered" evidence="1">
    <location>
        <begin position="161"/>
        <end position="191"/>
    </location>
</feature>
<gene>
    <name evidence="2" type="ORF">PMAYCL1PPCAC_26630</name>
</gene>
<organism evidence="2 3">
    <name type="scientific">Pristionchus mayeri</name>
    <dbReference type="NCBI Taxonomy" id="1317129"/>
    <lineage>
        <taxon>Eukaryota</taxon>
        <taxon>Metazoa</taxon>
        <taxon>Ecdysozoa</taxon>
        <taxon>Nematoda</taxon>
        <taxon>Chromadorea</taxon>
        <taxon>Rhabditida</taxon>
        <taxon>Rhabditina</taxon>
        <taxon>Diplogasteromorpha</taxon>
        <taxon>Diplogasteroidea</taxon>
        <taxon>Neodiplogasteridae</taxon>
        <taxon>Pristionchus</taxon>
    </lineage>
</organism>
<reference evidence="3" key="1">
    <citation type="submission" date="2022-10" db="EMBL/GenBank/DDBJ databases">
        <title>Genome assembly of Pristionchus species.</title>
        <authorList>
            <person name="Yoshida K."/>
            <person name="Sommer R.J."/>
        </authorList>
    </citation>
    <scope>NUCLEOTIDE SEQUENCE [LARGE SCALE GENOMIC DNA]</scope>
    <source>
        <strain evidence="3">RS5460</strain>
    </source>
</reference>
<name>A0AAN5D5K5_9BILA</name>
<dbReference type="EMBL" id="BTRK01000005">
    <property type="protein sequence ID" value="GMR56435.1"/>
    <property type="molecule type" value="Genomic_DNA"/>
</dbReference>
<keyword evidence="3" id="KW-1185">Reference proteome</keyword>
<dbReference type="Proteomes" id="UP001328107">
    <property type="component" value="Unassembled WGS sequence"/>
</dbReference>
<comment type="caution">
    <text evidence="2">The sequence shown here is derived from an EMBL/GenBank/DDBJ whole genome shotgun (WGS) entry which is preliminary data.</text>
</comment>
<dbReference type="AlphaFoldDB" id="A0AAN5D5K5"/>
<protein>
    <submittedName>
        <fullName evidence="2">Uncharacterized protein</fullName>
    </submittedName>
</protein>
<feature type="non-terminal residue" evidence="2">
    <location>
        <position position="269"/>
    </location>
</feature>
<proteinExistence type="predicted"/>